<feature type="transmembrane region" description="Helical" evidence="6">
    <location>
        <begin position="238"/>
        <end position="256"/>
    </location>
</feature>
<evidence type="ECO:0000256" key="6">
    <source>
        <dbReference type="SAM" id="Phobius"/>
    </source>
</evidence>
<sequence length="306" mass="32599">MFNILVFIFFIILFLIGMTVLRTGLFNASASSSKQWLIKLTNTPFRGMLVGTVVTGILQSSSAVMVMTIGLIGAKMLTFKQSIGIILGTNIGTTFTTEFITFNINSAIVPIAIAGAILALVKKTILKSIGFVLLGLALIFSAMNGFELIATPIAALPWINEYTSMLNQNHFASIVAGMIITMIIQSSTATTGIAMGFLSSAVIGIDAGIAIMLGANIGTCITALLASIGGGSESKLCAYAHIWLNLLGVILFYPFIPYLSKLAQILATQPDVQLAHISLIFNCISSIIALPFANKIADIMLKFYQK</sequence>
<keyword evidence="5 6" id="KW-0472">Membrane</keyword>
<dbReference type="NCBIfam" id="TIGR00704">
    <property type="entry name" value="NaPi_cotrn_rel"/>
    <property type="match status" value="1"/>
</dbReference>
<comment type="subcellular location">
    <subcellularLocation>
        <location evidence="1">Cell membrane</location>
        <topology evidence="1">Multi-pass membrane protein</topology>
    </subcellularLocation>
</comment>
<feature type="transmembrane region" description="Helical" evidence="6">
    <location>
        <begin position="171"/>
        <end position="195"/>
    </location>
</feature>
<feature type="transmembrane region" description="Helical" evidence="6">
    <location>
        <begin position="276"/>
        <end position="297"/>
    </location>
</feature>
<feature type="transmembrane region" description="Helical" evidence="6">
    <location>
        <begin position="99"/>
        <end position="121"/>
    </location>
</feature>
<comment type="caution">
    <text evidence="7">The sequence shown here is derived from an EMBL/GenBank/DDBJ whole genome shotgun (WGS) entry which is preliminary data.</text>
</comment>
<dbReference type="PANTHER" id="PTHR10010:SF46">
    <property type="entry name" value="SODIUM-DEPENDENT PHOSPHATE TRANSPORT PROTEIN 2B"/>
    <property type="match status" value="1"/>
</dbReference>
<reference evidence="7" key="1">
    <citation type="submission" date="2021-03" db="EMBL/GenBank/DDBJ databases">
        <title>Antimicrobial resistance genes in bacteria isolated from Japanese honey, and their potential for conferring macrolide and lincosamide resistance in the American foulbrood pathogen Paenibacillus larvae.</title>
        <authorList>
            <person name="Okamoto M."/>
            <person name="Kumagai M."/>
            <person name="Kanamori H."/>
            <person name="Takamatsu D."/>
        </authorList>
    </citation>
    <scope>NUCLEOTIDE SEQUENCE</scope>
    <source>
        <strain evidence="7">J27TS8</strain>
    </source>
</reference>
<feature type="transmembrane region" description="Helical" evidence="6">
    <location>
        <begin position="57"/>
        <end position="78"/>
    </location>
</feature>
<evidence type="ECO:0000256" key="3">
    <source>
        <dbReference type="ARBA" id="ARBA00022692"/>
    </source>
</evidence>
<dbReference type="PANTHER" id="PTHR10010">
    <property type="entry name" value="SOLUTE CARRIER FAMILY 34 SODIUM PHOSPHATE , MEMBER 2-RELATED"/>
    <property type="match status" value="1"/>
</dbReference>
<dbReference type="Proteomes" id="UP000682111">
    <property type="component" value="Unassembled WGS sequence"/>
</dbReference>
<evidence type="ECO:0000313" key="8">
    <source>
        <dbReference type="Proteomes" id="UP000682111"/>
    </source>
</evidence>
<proteinExistence type="predicted"/>
<name>A0A920BRV9_9BACI</name>
<evidence type="ECO:0008006" key="9">
    <source>
        <dbReference type="Google" id="ProtNLM"/>
    </source>
</evidence>
<dbReference type="GO" id="GO:0005436">
    <property type="term" value="F:sodium:phosphate symporter activity"/>
    <property type="evidence" value="ECO:0007669"/>
    <property type="project" value="InterPro"/>
</dbReference>
<evidence type="ECO:0000313" key="7">
    <source>
        <dbReference type="EMBL" id="GIN60410.1"/>
    </source>
</evidence>
<dbReference type="InterPro" id="IPR004633">
    <property type="entry name" value="NaPi_cotrn-rel/YqeW-like"/>
</dbReference>
<evidence type="ECO:0000256" key="1">
    <source>
        <dbReference type="ARBA" id="ARBA00004651"/>
    </source>
</evidence>
<dbReference type="AlphaFoldDB" id="A0A920BRV9"/>
<dbReference type="Pfam" id="PF02690">
    <property type="entry name" value="Na_Pi_cotrans"/>
    <property type="match status" value="2"/>
</dbReference>
<keyword evidence="2" id="KW-1003">Cell membrane</keyword>
<gene>
    <name evidence="7" type="primary">yqeW</name>
    <name evidence="7" type="ORF">J27TS8_04030</name>
</gene>
<evidence type="ECO:0000256" key="5">
    <source>
        <dbReference type="ARBA" id="ARBA00023136"/>
    </source>
</evidence>
<dbReference type="GO" id="GO:0044341">
    <property type="term" value="P:sodium-dependent phosphate transport"/>
    <property type="evidence" value="ECO:0007669"/>
    <property type="project" value="InterPro"/>
</dbReference>
<keyword evidence="3 6" id="KW-0812">Transmembrane</keyword>
<dbReference type="NCBIfam" id="NF037997">
    <property type="entry name" value="Na_Pi_symport"/>
    <property type="match status" value="1"/>
</dbReference>
<organism evidence="7 8">
    <name type="scientific">Robertmurraya siralis</name>
    <dbReference type="NCBI Taxonomy" id="77777"/>
    <lineage>
        <taxon>Bacteria</taxon>
        <taxon>Bacillati</taxon>
        <taxon>Bacillota</taxon>
        <taxon>Bacilli</taxon>
        <taxon>Bacillales</taxon>
        <taxon>Bacillaceae</taxon>
        <taxon>Robertmurraya</taxon>
    </lineage>
</organism>
<feature type="transmembrane region" description="Helical" evidence="6">
    <location>
        <begin position="133"/>
        <end position="159"/>
    </location>
</feature>
<dbReference type="InterPro" id="IPR003841">
    <property type="entry name" value="Na/Pi_transpt"/>
</dbReference>
<dbReference type="EMBL" id="BORC01000001">
    <property type="protein sequence ID" value="GIN60410.1"/>
    <property type="molecule type" value="Genomic_DNA"/>
</dbReference>
<dbReference type="GO" id="GO:0005886">
    <property type="term" value="C:plasma membrane"/>
    <property type="evidence" value="ECO:0007669"/>
    <property type="project" value="UniProtKB-SubCell"/>
</dbReference>
<evidence type="ECO:0000256" key="2">
    <source>
        <dbReference type="ARBA" id="ARBA00022475"/>
    </source>
</evidence>
<evidence type="ECO:0000256" key="4">
    <source>
        <dbReference type="ARBA" id="ARBA00022989"/>
    </source>
</evidence>
<keyword evidence="8" id="KW-1185">Reference proteome</keyword>
<feature type="transmembrane region" description="Helical" evidence="6">
    <location>
        <begin position="201"/>
        <end position="226"/>
    </location>
</feature>
<keyword evidence="4 6" id="KW-1133">Transmembrane helix</keyword>
<protein>
    <recommendedName>
        <fullName evidence="9">Na/Pi cotransporter</fullName>
    </recommendedName>
</protein>
<accession>A0A920BRV9</accession>